<dbReference type="Gene3D" id="3.20.20.70">
    <property type="entry name" value="Aldolase class I"/>
    <property type="match status" value="1"/>
</dbReference>
<dbReference type="PANTHER" id="PTHR30538">
    <property type="entry name" value="LYSINE 2,3-AMINOMUTASE-RELATED"/>
    <property type="match status" value="1"/>
</dbReference>
<dbReference type="InterPro" id="IPR003739">
    <property type="entry name" value="Lys_aminomutase/Glu_NH3_mut"/>
</dbReference>
<dbReference type="SFLD" id="SFLDS00029">
    <property type="entry name" value="Radical_SAM"/>
    <property type="match status" value="1"/>
</dbReference>
<keyword evidence="13" id="KW-1185">Reference proteome</keyword>
<feature type="domain" description="Radical SAM core" evidence="11">
    <location>
        <begin position="56"/>
        <end position="270"/>
    </location>
</feature>
<comment type="similarity">
    <text evidence="3">Belongs to the radical SAM superfamily. KamA family.</text>
</comment>
<keyword evidence="7" id="KW-0663">Pyridoxal phosphate</keyword>
<evidence type="ECO:0000256" key="7">
    <source>
        <dbReference type="ARBA" id="ARBA00022898"/>
    </source>
</evidence>
<proteinExistence type="inferred from homology"/>
<evidence type="ECO:0000256" key="3">
    <source>
        <dbReference type="ARBA" id="ARBA00008703"/>
    </source>
</evidence>
<evidence type="ECO:0000256" key="4">
    <source>
        <dbReference type="ARBA" id="ARBA00022485"/>
    </source>
</evidence>
<dbReference type="PANTHER" id="PTHR30538:SF1">
    <property type="entry name" value="L-LYSINE 2,3-AMINOMUTASE"/>
    <property type="match status" value="1"/>
</dbReference>
<comment type="cofactor">
    <cofactor evidence="1">
        <name>pyridoxal 5'-phosphate</name>
        <dbReference type="ChEBI" id="CHEBI:597326"/>
    </cofactor>
</comment>
<dbReference type="InterPro" id="IPR013785">
    <property type="entry name" value="Aldolase_TIM"/>
</dbReference>
<keyword evidence="8" id="KW-0408">Iron</keyword>
<gene>
    <name evidence="12" type="ORF">WKV44_03015</name>
</gene>
<evidence type="ECO:0000259" key="11">
    <source>
        <dbReference type="PROSITE" id="PS51918"/>
    </source>
</evidence>
<dbReference type="CDD" id="cd01335">
    <property type="entry name" value="Radical_SAM"/>
    <property type="match status" value="1"/>
</dbReference>
<comment type="caution">
    <text evidence="12">The sequence shown here is derived from an EMBL/GenBank/DDBJ whole genome shotgun (WGS) entry which is preliminary data.</text>
</comment>
<dbReference type="SFLD" id="SFLDG01070">
    <property type="entry name" value="PLP-dependent"/>
    <property type="match status" value="1"/>
</dbReference>
<keyword evidence="4" id="KW-0004">4Fe-4S</keyword>
<dbReference type="PROSITE" id="PS51918">
    <property type="entry name" value="RADICAL_SAM"/>
    <property type="match status" value="1"/>
</dbReference>
<evidence type="ECO:0000256" key="1">
    <source>
        <dbReference type="ARBA" id="ARBA00001933"/>
    </source>
</evidence>
<dbReference type="NCBIfam" id="TIGR00238">
    <property type="entry name" value="KamA family radical SAM protein"/>
    <property type="match status" value="1"/>
</dbReference>
<comment type="cofactor">
    <cofactor evidence="2">
        <name>[4Fe-4S] cluster</name>
        <dbReference type="ChEBI" id="CHEBI:49883"/>
    </cofactor>
</comment>
<dbReference type="SUPFAM" id="SSF102114">
    <property type="entry name" value="Radical SAM enzymes"/>
    <property type="match status" value="1"/>
</dbReference>
<reference evidence="12 13" key="1">
    <citation type="submission" date="2024-03" db="EMBL/GenBank/DDBJ databases">
        <title>Ignisphaera cupida sp. nov., a hyperthermophilic hydrolytic archaeon from a hot spring of Kamchatka, and proposal of Ignisphaeraceae fam. nov.</title>
        <authorList>
            <person name="Podosokorskaya O.A."/>
            <person name="Elcheninov A.G."/>
            <person name="Maltseva A.I."/>
            <person name="Zayulina K.S."/>
            <person name="Novikov A."/>
            <person name="Merkel A.Y."/>
        </authorList>
    </citation>
    <scope>NUCLEOTIDE SEQUENCE [LARGE SCALE GENOMIC DNA]</scope>
    <source>
        <strain evidence="12 13">38H-sp</strain>
    </source>
</reference>
<dbReference type="Proteomes" id="UP001466331">
    <property type="component" value="Unassembled WGS sequence"/>
</dbReference>
<keyword evidence="5" id="KW-0949">S-adenosyl-L-methionine</keyword>
<evidence type="ECO:0000256" key="6">
    <source>
        <dbReference type="ARBA" id="ARBA00022723"/>
    </source>
</evidence>
<evidence type="ECO:0000256" key="2">
    <source>
        <dbReference type="ARBA" id="ARBA00001966"/>
    </source>
</evidence>
<evidence type="ECO:0000313" key="12">
    <source>
        <dbReference type="EMBL" id="MEM5947507.1"/>
    </source>
</evidence>
<accession>A0ABU9UBF3</accession>
<dbReference type="RefSeq" id="WP_420068955.1">
    <property type="nucleotide sequence ID" value="NZ_JBCHKQ010000001.1"/>
</dbReference>
<protein>
    <submittedName>
        <fullName evidence="12">KamA family radical SAM protein</fullName>
    </submittedName>
</protein>
<evidence type="ECO:0000313" key="13">
    <source>
        <dbReference type="Proteomes" id="UP001466331"/>
    </source>
</evidence>
<dbReference type="PIRSF" id="PIRSF004911">
    <property type="entry name" value="DUF160"/>
    <property type="match status" value="1"/>
</dbReference>
<name>A0ABU9UBF3_9SPIR</name>
<dbReference type="Pfam" id="PF04055">
    <property type="entry name" value="Radical_SAM"/>
    <property type="match status" value="1"/>
</dbReference>
<keyword evidence="6" id="KW-0479">Metal-binding</keyword>
<evidence type="ECO:0000256" key="8">
    <source>
        <dbReference type="ARBA" id="ARBA00023004"/>
    </source>
</evidence>
<evidence type="ECO:0000256" key="10">
    <source>
        <dbReference type="ARBA" id="ARBA00023235"/>
    </source>
</evidence>
<dbReference type="InterPro" id="IPR058240">
    <property type="entry name" value="rSAM_sf"/>
</dbReference>
<sequence>MELPFFVSSYFKRLADDCPELARQVFPSEMENVVLDYEDSDPLCDNRNMPVKRLVHRYDDRVLILVTDRCASYCRFCFRRHFTASGSSDISKEELQDIVGYIARHDNIREILLSGGDPLMLANSKLVSVLSSIRNVRRDVIVRIGSRVPVFLPDRIDESLIDAIRDFKPIWLISHINHPAELTDRASNVLSLFIDAGIPVANQTVLLRDINDNITILEELFSSLLRIGVKPYYLLQGDLAAGTSHFRVPLERSFSLYEKLSCRLSGLALPVFALDLPGGGGKIALSRSSVEYVDDNWYYFRSREGKIYKYPREE</sequence>
<evidence type="ECO:0000256" key="9">
    <source>
        <dbReference type="ARBA" id="ARBA00023014"/>
    </source>
</evidence>
<evidence type="ECO:0000256" key="5">
    <source>
        <dbReference type="ARBA" id="ARBA00022691"/>
    </source>
</evidence>
<keyword evidence="9" id="KW-0411">Iron-sulfur</keyword>
<dbReference type="EMBL" id="JBCHKQ010000001">
    <property type="protein sequence ID" value="MEM5947507.1"/>
    <property type="molecule type" value="Genomic_DNA"/>
</dbReference>
<organism evidence="12 13">
    <name type="scientific">Rarispira pelagica</name>
    <dbReference type="NCBI Taxonomy" id="3141764"/>
    <lineage>
        <taxon>Bacteria</taxon>
        <taxon>Pseudomonadati</taxon>
        <taxon>Spirochaetota</taxon>
        <taxon>Spirochaetia</taxon>
        <taxon>Winmispirales</taxon>
        <taxon>Winmispiraceae</taxon>
        <taxon>Rarispira</taxon>
    </lineage>
</organism>
<keyword evidence="10" id="KW-0413">Isomerase</keyword>
<dbReference type="InterPro" id="IPR007197">
    <property type="entry name" value="rSAM"/>
</dbReference>